<dbReference type="PROSITE" id="PS50086">
    <property type="entry name" value="TBC_RABGAP"/>
    <property type="match status" value="1"/>
</dbReference>
<evidence type="ECO:0000313" key="4">
    <source>
        <dbReference type="Proteomes" id="UP000095085"/>
    </source>
</evidence>
<dbReference type="InterPro" id="IPR035969">
    <property type="entry name" value="Rab-GAP_TBC_sf"/>
</dbReference>
<dbReference type="EMBL" id="KV454538">
    <property type="protein sequence ID" value="ODV69438.1"/>
    <property type="molecule type" value="Genomic_DNA"/>
</dbReference>
<accession>A0A1E4RQC8</accession>
<dbReference type="RefSeq" id="XP_020078505.1">
    <property type="nucleotide sequence ID" value="XM_020218119.1"/>
</dbReference>
<dbReference type="PANTHER" id="PTHR47219:SF20">
    <property type="entry name" value="TBC1 DOMAIN FAMILY MEMBER 2B"/>
    <property type="match status" value="1"/>
</dbReference>
<evidence type="ECO:0000259" key="2">
    <source>
        <dbReference type="PROSITE" id="PS50086"/>
    </source>
</evidence>
<dbReference type="Pfam" id="PF00566">
    <property type="entry name" value="RabGAP-TBC"/>
    <property type="match status" value="1"/>
</dbReference>
<organism evidence="3 4">
    <name type="scientific">Hyphopichia burtonii NRRL Y-1933</name>
    <dbReference type="NCBI Taxonomy" id="984485"/>
    <lineage>
        <taxon>Eukaryota</taxon>
        <taxon>Fungi</taxon>
        <taxon>Dikarya</taxon>
        <taxon>Ascomycota</taxon>
        <taxon>Saccharomycotina</taxon>
        <taxon>Pichiomycetes</taxon>
        <taxon>Debaryomycetaceae</taxon>
        <taxon>Hyphopichia</taxon>
    </lineage>
</organism>
<dbReference type="STRING" id="984485.A0A1E4RQC8"/>
<dbReference type="FunFam" id="1.10.8.270:FF:000026">
    <property type="entry name" value="TBC (Tre-2/Bub2/Cdc16) domain family"/>
    <property type="match status" value="1"/>
</dbReference>
<dbReference type="Gene3D" id="1.10.8.270">
    <property type="entry name" value="putative rabgap domain of human tbc1 domain family member 14 like domains"/>
    <property type="match status" value="1"/>
</dbReference>
<sequence>MSDGYILGGNLHELNDKHIKKLIHLKFNDDPILLIRQLSQDLTSKETELIILRKEKFLREQELLKICNEYGNLSSLEIDRKLNNLKFDHNIDKVLGDLIEDAIEDNLLDSGTDKPADSQSVEEKANGWLGQWFNKSRSTPNLIQNTIGSGKSISREPKPVEFENPGDPPAPVELHDINFDPKTEEEDKLKKELNTDKYGFFNDPEDLLFKIKKEKDTKKSELSLDEKSKLNIPINRLKELGRLHDDEKNQMSQKWDVFIKEVLKAYYKKKKGGKVLNNDEVFGMKGLNLIKYNKAQETEGEEHNKMYDNLIKLVELGIPNKYRNNLWMELLGATNHKIPGEYQRLVKYSLNNEPTNNMNQINLDLHRTLPSNIHFNDLLNSQPGRNFYKLQRILYAFANYKPEIGYCQGMNKIVGNLLLGLNHKEEEVFWLFVALNELLPQYITPSNKIINYFDNESLEYIRMDQKIMIDSFFPKVMPKLYNHLNSLKIQIEFITLNWWLSLFTENFLTLEIWFKVFENLLISQHIEIKLISLTLSIFKIFENLLLSITNSDDIYLIMNNLNLNNSTKMNLKFSEIISINNSIEKRLSIKELSTKRVDLRRSCQLND</sequence>
<gene>
    <name evidence="3" type="ORF">HYPBUDRAFT_101385</name>
</gene>
<feature type="domain" description="Rab-GAP TBC" evidence="2">
    <location>
        <begin position="317"/>
        <end position="524"/>
    </location>
</feature>
<dbReference type="GO" id="GO:0005096">
    <property type="term" value="F:GTPase activator activity"/>
    <property type="evidence" value="ECO:0007669"/>
    <property type="project" value="TreeGrafter"/>
</dbReference>
<dbReference type="OrthoDB" id="294251at2759"/>
<dbReference type="AlphaFoldDB" id="A0A1E4RQC8"/>
<evidence type="ECO:0000313" key="3">
    <source>
        <dbReference type="EMBL" id="ODV69438.1"/>
    </source>
</evidence>
<name>A0A1E4RQC8_9ASCO</name>
<dbReference type="InterPro" id="IPR050302">
    <property type="entry name" value="Rab_GAP_TBC_domain"/>
</dbReference>
<dbReference type="Gene3D" id="1.10.472.80">
    <property type="entry name" value="Ypt/Rab-GAP domain of gyp1p, domain 3"/>
    <property type="match status" value="1"/>
</dbReference>
<dbReference type="GO" id="GO:0031267">
    <property type="term" value="F:small GTPase binding"/>
    <property type="evidence" value="ECO:0007669"/>
    <property type="project" value="TreeGrafter"/>
</dbReference>
<dbReference type="Proteomes" id="UP000095085">
    <property type="component" value="Unassembled WGS sequence"/>
</dbReference>
<reference evidence="4" key="1">
    <citation type="submission" date="2016-05" db="EMBL/GenBank/DDBJ databases">
        <title>Comparative genomics of biotechnologically important yeasts.</title>
        <authorList>
            <consortium name="DOE Joint Genome Institute"/>
            <person name="Riley R."/>
            <person name="Haridas S."/>
            <person name="Wolfe K.H."/>
            <person name="Lopes M.R."/>
            <person name="Hittinger C.T."/>
            <person name="Goker M."/>
            <person name="Salamov A."/>
            <person name="Wisecaver J."/>
            <person name="Long T.M."/>
            <person name="Aerts A.L."/>
            <person name="Barry K."/>
            <person name="Choi C."/>
            <person name="Clum A."/>
            <person name="Coughlan A.Y."/>
            <person name="Deshpande S."/>
            <person name="Douglass A.P."/>
            <person name="Hanson S.J."/>
            <person name="Klenk H.-P."/>
            <person name="Labutti K."/>
            <person name="Lapidus A."/>
            <person name="Lindquist E."/>
            <person name="Lipzen A."/>
            <person name="Meier-Kolthoff J.P."/>
            <person name="Ohm R.A."/>
            <person name="Otillar R.P."/>
            <person name="Pangilinan J."/>
            <person name="Peng Y."/>
            <person name="Rokas A."/>
            <person name="Rosa C.A."/>
            <person name="Scheuner C."/>
            <person name="Sibirny A.A."/>
            <person name="Slot J.C."/>
            <person name="Stielow J.B."/>
            <person name="Sun H."/>
            <person name="Kurtzman C.P."/>
            <person name="Blackwell M."/>
            <person name="Grigoriev I.V."/>
            <person name="Jeffries T.W."/>
        </authorList>
    </citation>
    <scope>NUCLEOTIDE SEQUENCE [LARGE SCALE GENOMIC DNA]</scope>
    <source>
        <strain evidence="4">NRRL Y-1933</strain>
    </source>
</reference>
<feature type="region of interest" description="Disordered" evidence="1">
    <location>
        <begin position="140"/>
        <end position="176"/>
    </location>
</feature>
<dbReference type="GeneID" id="30992669"/>
<protein>
    <recommendedName>
        <fullName evidence="2">Rab-GAP TBC domain-containing protein</fullName>
    </recommendedName>
</protein>
<dbReference type="SMART" id="SM00164">
    <property type="entry name" value="TBC"/>
    <property type="match status" value="1"/>
</dbReference>
<dbReference type="SUPFAM" id="SSF47923">
    <property type="entry name" value="Ypt/Rab-GAP domain of gyp1p"/>
    <property type="match status" value="2"/>
</dbReference>
<dbReference type="PANTHER" id="PTHR47219">
    <property type="entry name" value="RAB GTPASE-ACTIVATING PROTEIN 1-LIKE"/>
    <property type="match status" value="1"/>
</dbReference>
<feature type="compositionally biased region" description="Polar residues" evidence="1">
    <location>
        <begin position="140"/>
        <end position="152"/>
    </location>
</feature>
<evidence type="ECO:0000256" key="1">
    <source>
        <dbReference type="SAM" id="MobiDB-lite"/>
    </source>
</evidence>
<dbReference type="GO" id="GO:0030427">
    <property type="term" value="C:site of polarized growth"/>
    <property type="evidence" value="ECO:0007669"/>
    <property type="project" value="UniProtKB-ARBA"/>
</dbReference>
<dbReference type="InterPro" id="IPR000195">
    <property type="entry name" value="Rab-GAP-TBC_dom"/>
</dbReference>
<proteinExistence type="predicted"/>
<keyword evidence="4" id="KW-1185">Reference proteome</keyword>